<evidence type="ECO:0000313" key="9">
    <source>
        <dbReference type="RefSeq" id="XP_025405615.1"/>
    </source>
</evidence>
<evidence type="ECO:0000256" key="5">
    <source>
        <dbReference type="PROSITE-ProRule" id="PRU00309"/>
    </source>
</evidence>
<evidence type="ECO:0000256" key="2">
    <source>
        <dbReference type="ARBA" id="ARBA00022771"/>
    </source>
</evidence>
<dbReference type="PROSITE" id="PS50950">
    <property type="entry name" value="ZF_THAP"/>
    <property type="match status" value="1"/>
</dbReference>
<dbReference type="Gene3D" id="6.20.210.20">
    <property type="entry name" value="THAP domain"/>
    <property type="match status" value="1"/>
</dbReference>
<keyword evidence="3" id="KW-0862">Zinc</keyword>
<dbReference type="GO" id="GO:0003677">
    <property type="term" value="F:DNA binding"/>
    <property type="evidence" value="ECO:0007669"/>
    <property type="project" value="UniProtKB-UniRule"/>
</dbReference>
<dbReference type="GeneID" id="112679896"/>
<proteinExistence type="predicted"/>
<evidence type="ECO:0000256" key="4">
    <source>
        <dbReference type="ARBA" id="ARBA00023125"/>
    </source>
</evidence>
<evidence type="ECO:0000256" key="1">
    <source>
        <dbReference type="ARBA" id="ARBA00022723"/>
    </source>
</evidence>
<dbReference type="InterPro" id="IPR038441">
    <property type="entry name" value="THAP_Znf_sf"/>
</dbReference>
<feature type="compositionally biased region" description="Low complexity" evidence="6">
    <location>
        <begin position="376"/>
        <end position="415"/>
    </location>
</feature>
<feature type="region of interest" description="Disordered" evidence="6">
    <location>
        <begin position="296"/>
        <end position="449"/>
    </location>
</feature>
<keyword evidence="2 5" id="KW-0863">Zinc-finger</keyword>
<keyword evidence="8" id="KW-1185">Reference proteome</keyword>
<dbReference type="RefSeq" id="XP_025405616.1">
    <property type="nucleotide sequence ID" value="XM_025549831.1"/>
</dbReference>
<name>A0A8B8F4X4_9HEMI</name>
<reference evidence="9 10" key="1">
    <citation type="submission" date="2025-04" db="UniProtKB">
        <authorList>
            <consortium name="RefSeq"/>
        </authorList>
    </citation>
    <scope>IDENTIFICATION</scope>
    <source>
        <tissue evidence="9 10">Whole body</tissue>
    </source>
</reference>
<dbReference type="SMART" id="SM00980">
    <property type="entry name" value="THAP"/>
    <property type="match status" value="1"/>
</dbReference>
<evidence type="ECO:0000313" key="10">
    <source>
        <dbReference type="RefSeq" id="XP_025405616.1"/>
    </source>
</evidence>
<dbReference type="SUPFAM" id="SSF57716">
    <property type="entry name" value="Glucocorticoid receptor-like (DNA-binding domain)"/>
    <property type="match status" value="1"/>
</dbReference>
<keyword evidence="1" id="KW-0479">Metal-binding</keyword>
<dbReference type="AlphaFoldDB" id="A0A8B8F4X4"/>
<evidence type="ECO:0000259" key="7">
    <source>
        <dbReference type="PROSITE" id="PS50950"/>
    </source>
</evidence>
<sequence length="871" mass="98804">MDHVCAVISCRNSKLRTKEHGIKMHRFPRDMPRRYQWLTNCNRLDLHNKIANNYRVCDKHFTSKMYTNSEQTFLLPTAVPTQFKATAVFTDASTVKRKNDFLFKKLDSSGKLKKSNISISKSCEMSSNGITIPECSETSTVTCSQTTQLQSVNTPKKKSISSSVPKLKNKFKTISEAFLSAFEVLQSSSDFIEYKFFKSKYYTSTVMASYEDKLISMDGIEDFLEKSTSNCTDKSTTKCLEESMPGSPEPVTCENLDQSVFECLESIIRRSLEQLMYENCIEFTFECPQQFLSQSPKRLMPENSEQSTSESPQQLTSQSPERLMPENSEQSTSESPQQLTSQSPKQFMSESPLQSTSESPQQLISQSPKQFMPENSEQSASESLQQSLSRSSKQFMPGNSEQSTSESLQQSISKSPNQLLPGNVEQSTSESPEKSTSRSPKKSISEFPESVACKSPEKLIVECPVPSTSSENLNSIQWVVGYFEEENVYSVIPSNWLLNENGCWFSKWPNSSYKATIEARIISASKPAKTWKYYAVKIIKRYDTYNEAEKETFLCVPNSDQTNFGRGKRKKLSNIRQIDFFGDDSDDEISETDTSMKSKVYLKNSSSMEQNSSSNDSLLDTQNTKISSINKLTTNEKTVNIMNDSLVLNKNNTNSGSSINNTESDNKANEKTVNITNNSLVLNKNNTNSGSSINNTESDNKDLASFPSCVFKCIYRINEKLDSLNKLLNSGSLFETRPKTLDQAFLSLFPMKDTKDLLSIDSRLTYCTEFEEKFIFYIMSLNCTTVKDFVRQNLNRLFTNSLATSCTWFGFKGKFELKKLKMLNIMNDVSSAKFSGHTDNVFKLFVKEWFKHGKKRFNRELNKKSRPIVSS</sequence>
<feature type="compositionally biased region" description="Polar residues" evidence="6">
    <location>
        <begin position="327"/>
        <end position="375"/>
    </location>
</feature>
<evidence type="ECO:0000313" key="8">
    <source>
        <dbReference type="Proteomes" id="UP000694846"/>
    </source>
</evidence>
<dbReference type="InterPro" id="IPR006612">
    <property type="entry name" value="THAP_Znf"/>
</dbReference>
<dbReference type="GO" id="GO:0008270">
    <property type="term" value="F:zinc ion binding"/>
    <property type="evidence" value="ECO:0007669"/>
    <property type="project" value="UniProtKB-KW"/>
</dbReference>
<dbReference type="PANTHER" id="PTHR34153">
    <property type="entry name" value="SI:CH211-262H13.3-RELATED-RELATED"/>
    <property type="match status" value="1"/>
</dbReference>
<dbReference type="Proteomes" id="UP000694846">
    <property type="component" value="Unplaced"/>
</dbReference>
<gene>
    <name evidence="9 10" type="primary">LOC112679896</name>
</gene>
<keyword evidence="4 5" id="KW-0238">DNA-binding</keyword>
<evidence type="ECO:0000256" key="3">
    <source>
        <dbReference type="ARBA" id="ARBA00022833"/>
    </source>
</evidence>
<dbReference type="RefSeq" id="XP_025405615.1">
    <property type="nucleotide sequence ID" value="XM_025549830.1"/>
</dbReference>
<feature type="compositionally biased region" description="Polar residues" evidence="6">
    <location>
        <begin position="416"/>
        <end position="430"/>
    </location>
</feature>
<feature type="compositionally biased region" description="Polar residues" evidence="6">
    <location>
        <begin position="303"/>
        <end position="320"/>
    </location>
</feature>
<dbReference type="OrthoDB" id="6587892at2759"/>
<feature type="domain" description="THAP-type" evidence="7">
    <location>
        <begin position="1"/>
        <end position="83"/>
    </location>
</feature>
<dbReference type="Pfam" id="PF05485">
    <property type="entry name" value="THAP"/>
    <property type="match status" value="1"/>
</dbReference>
<protein>
    <submittedName>
        <fullName evidence="9">Uncharacterized protein LOC112679896 isoform X1</fullName>
    </submittedName>
    <submittedName>
        <fullName evidence="10">Uncharacterized protein LOC112679896 isoform X2</fullName>
    </submittedName>
</protein>
<organism evidence="8 9">
    <name type="scientific">Sipha flava</name>
    <name type="common">yellow sugarcane aphid</name>
    <dbReference type="NCBI Taxonomy" id="143950"/>
    <lineage>
        <taxon>Eukaryota</taxon>
        <taxon>Metazoa</taxon>
        <taxon>Ecdysozoa</taxon>
        <taxon>Arthropoda</taxon>
        <taxon>Hexapoda</taxon>
        <taxon>Insecta</taxon>
        <taxon>Pterygota</taxon>
        <taxon>Neoptera</taxon>
        <taxon>Paraneoptera</taxon>
        <taxon>Hemiptera</taxon>
        <taxon>Sternorrhyncha</taxon>
        <taxon>Aphidomorpha</taxon>
        <taxon>Aphidoidea</taxon>
        <taxon>Aphididae</taxon>
        <taxon>Sipha</taxon>
    </lineage>
</organism>
<dbReference type="SMART" id="SM00692">
    <property type="entry name" value="DM3"/>
    <property type="match status" value="1"/>
</dbReference>
<evidence type="ECO:0000256" key="6">
    <source>
        <dbReference type="SAM" id="MobiDB-lite"/>
    </source>
</evidence>
<accession>A0A8B8F4X4</accession>
<dbReference type="PANTHER" id="PTHR34153:SF2">
    <property type="entry name" value="SI:CH211-262H13.3-RELATED"/>
    <property type="match status" value="1"/>
</dbReference>